<accession>W9G1D2</accession>
<name>W9G1D2_9MICO</name>
<feature type="transmembrane region" description="Helical" evidence="2">
    <location>
        <begin position="171"/>
        <end position="190"/>
    </location>
</feature>
<sequence length="348" mass="34222">MSATTSPSPADTTASPAPGAPGAPARTAVRRHRTVGPVGVIALLAVLLGLVLTAFALPAVKSAPHDVPIGVAGPAQAAAQVEQALAAKAPGAFAVTGFGDEAALTSAIRSRDVYGGIVVSATGPQVLTAPAGSPAVAQLLVALASGLSAELGRQVPVREIVSPPPSDPRGAGLAVALLPLIIGAVAPVLALTRVVRGAWRQLAAVVSAAVVIGAVLAALLHWYGAFDGSWVRDAAAMSAVLAAMSTALLGLYSIGGLPALGAGVAVFLLVGNPLSGLTTAPEFLPAFWSTLGSWLPPGAGGQLLRSSAYFGGAGVGHAMVVLACWFAFGVALLAVGSRGQRAAEPLPA</sequence>
<feature type="compositionally biased region" description="Low complexity" evidence="1">
    <location>
        <begin position="1"/>
        <end position="27"/>
    </location>
</feature>
<evidence type="ECO:0000313" key="3">
    <source>
        <dbReference type="EMBL" id="EWS99754.1"/>
    </source>
</evidence>
<feature type="transmembrane region" description="Helical" evidence="2">
    <location>
        <begin position="35"/>
        <end position="57"/>
    </location>
</feature>
<dbReference type="Proteomes" id="UP000019489">
    <property type="component" value="Unassembled WGS sequence"/>
</dbReference>
<comment type="caution">
    <text evidence="3">The sequence shown here is derived from an EMBL/GenBank/DDBJ whole genome shotgun (WGS) entry which is preliminary data.</text>
</comment>
<reference evidence="3 4" key="1">
    <citation type="submission" date="2013-08" db="EMBL/GenBank/DDBJ databases">
        <title>Intrasporangium oryzae NRRL B-24470.</title>
        <authorList>
            <person name="Liu H."/>
            <person name="Wang G."/>
        </authorList>
    </citation>
    <scope>NUCLEOTIDE SEQUENCE [LARGE SCALE GENOMIC DNA]</scope>
    <source>
        <strain evidence="3 4">NRRL B-24470</strain>
    </source>
</reference>
<dbReference type="OrthoDB" id="2151407at2"/>
<dbReference type="AlphaFoldDB" id="W9G1D2"/>
<evidence type="ECO:0000256" key="1">
    <source>
        <dbReference type="SAM" id="MobiDB-lite"/>
    </source>
</evidence>
<feature type="transmembrane region" description="Helical" evidence="2">
    <location>
        <begin position="308"/>
        <end position="335"/>
    </location>
</feature>
<feature type="transmembrane region" description="Helical" evidence="2">
    <location>
        <begin position="202"/>
        <end position="223"/>
    </location>
</feature>
<gene>
    <name evidence="3" type="ORF">N865_20990</name>
</gene>
<evidence type="ECO:0000313" key="4">
    <source>
        <dbReference type="Proteomes" id="UP000019489"/>
    </source>
</evidence>
<feature type="transmembrane region" description="Helical" evidence="2">
    <location>
        <begin position="266"/>
        <end position="288"/>
    </location>
</feature>
<proteinExistence type="predicted"/>
<dbReference type="RefSeq" id="WP_034810042.1">
    <property type="nucleotide sequence ID" value="NZ_AWSA01000074.1"/>
</dbReference>
<dbReference type="STRING" id="1386089.N865_20990"/>
<keyword evidence="4" id="KW-1185">Reference proteome</keyword>
<feature type="region of interest" description="Disordered" evidence="1">
    <location>
        <begin position="1"/>
        <end position="28"/>
    </location>
</feature>
<evidence type="ECO:0000256" key="2">
    <source>
        <dbReference type="SAM" id="Phobius"/>
    </source>
</evidence>
<dbReference type="EMBL" id="AWSA01000074">
    <property type="protein sequence ID" value="EWS99754.1"/>
    <property type="molecule type" value="Genomic_DNA"/>
</dbReference>
<keyword evidence="2" id="KW-1133">Transmembrane helix</keyword>
<protein>
    <submittedName>
        <fullName evidence="3">Membrane protein</fullName>
    </submittedName>
</protein>
<feature type="transmembrane region" description="Helical" evidence="2">
    <location>
        <begin position="235"/>
        <end position="254"/>
    </location>
</feature>
<dbReference type="eggNOG" id="COG0842">
    <property type="taxonomic scope" value="Bacteria"/>
</dbReference>
<keyword evidence="2" id="KW-0472">Membrane</keyword>
<keyword evidence="2" id="KW-0812">Transmembrane</keyword>
<organism evidence="3 4">
    <name type="scientific">Intrasporangium oryzae NRRL B-24470</name>
    <dbReference type="NCBI Taxonomy" id="1386089"/>
    <lineage>
        <taxon>Bacteria</taxon>
        <taxon>Bacillati</taxon>
        <taxon>Actinomycetota</taxon>
        <taxon>Actinomycetes</taxon>
        <taxon>Micrococcales</taxon>
        <taxon>Intrasporangiaceae</taxon>
        <taxon>Intrasporangium</taxon>
    </lineage>
</organism>